<organism evidence="1 2">
    <name type="scientific">Thermoanaerobacterium thermosaccharolyticum M0795</name>
    <dbReference type="NCBI Taxonomy" id="698948"/>
    <lineage>
        <taxon>Bacteria</taxon>
        <taxon>Bacillati</taxon>
        <taxon>Bacillota</taxon>
        <taxon>Clostridia</taxon>
        <taxon>Thermoanaerobacterales</taxon>
        <taxon>Thermoanaerobacteraceae</taxon>
        <taxon>Thermoanaerobacterium</taxon>
    </lineage>
</organism>
<dbReference type="Pfam" id="PF13416">
    <property type="entry name" value="SBP_bac_8"/>
    <property type="match status" value="1"/>
</dbReference>
<dbReference type="Proteomes" id="UP000010845">
    <property type="component" value="Chromosome"/>
</dbReference>
<evidence type="ECO:0000313" key="2">
    <source>
        <dbReference type="Proteomes" id="UP000010845"/>
    </source>
</evidence>
<dbReference type="PANTHER" id="PTHR43649">
    <property type="entry name" value="ARABINOSE-BINDING PROTEIN-RELATED"/>
    <property type="match status" value="1"/>
</dbReference>
<dbReference type="SUPFAM" id="SSF53850">
    <property type="entry name" value="Periplasmic binding protein-like II"/>
    <property type="match status" value="1"/>
</dbReference>
<dbReference type="PATRIC" id="fig|698948.3.peg.415"/>
<reference evidence="1 2" key="1">
    <citation type="submission" date="2012-03" db="EMBL/GenBank/DDBJ databases">
        <title>Complete sequence of chromosome of Thermoanaerobacterium thermosaccharolyticum M0795.</title>
        <authorList>
            <consortium name="US DOE Joint Genome Institute"/>
            <person name="Lucas S."/>
            <person name="Han J."/>
            <person name="Lapidus A."/>
            <person name="Cheng J.-F."/>
            <person name="Goodwin L."/>
            <person name="Pitluck S."/>
            <person name="Peters L."/>
            <person name="Teshima H."/>
            <person name="Detter J.C."/>
            <person name="Han C."/>
            <person name="Tapia R."/>
            <person name="Land M."/>
            <person name="Hauser L."/>
            <person name="Kyrpides N."/>
            <person name="Ivanova N."/>
            <person name="Pagani I."/>
            <person name="Feinberg L."/>
            <person name="Folden J."/>
            <person name="Hogsett D."/>
            <person name="Shaw J."/>
            <person name="Woyke T."/>
        </authorList>
    </citation>
    <scope>NUCLEOTIDE SEQUENCE [LARGE SCALE GENOMIC DNA]</scope>
    <source>
        <strain evidence="1 2">M0795</strain>
    </source>
</reference>
<dbReference type="KEGG" id="tto:Thethe_00432"/>
<accession>L0IH25</accession>
<protein>
    <submittedName>
        <fullName evidence="1">Carbohydrate ABC transporter substrate-binding protein, CUT1 family</fullName>
    </submittedName>
</protein>
<dbReference type="InterPro" id="IPR006059">
    <property type="entry name" value="SBP"/>
</dbReference>
<dbReference type="AlphaFoldDB" id="L0IH25"/>
<dbReference type="RefSeq" id="WP_015310906.1">
    <property type="nucleotide sequence ID" value="NC_019970.1"/>
</dbReference>
<name>L0IH25_THETR</name>
<gene>
    <name evidence="1" type="ORF">Thethe_00432</name>
</gene>
<evidence type="ECO:0000313" key="1">
    <source>
        <dbReference type="EMBL" id="AGB18148.1"/>
    </source>
</evidence>
<dbReference type="PANTHER" id="PTHR43649:SF12">
    <property type="entry name" value="DIACETYLCHITOBIOSE BINDING PROTEIN DASA"/>
    <property type="match status" value="1"/>
</dbReference>
<sequence>MKQKIKKLLAMFLIGVIVFSILTGCNTTKQSTSKNGKITITLGMHVADTQKQEPVTWNIVQEFMKRNPNIIVKIQGSDKDTHVQNMKIAAQAGELPDIFWMDSSVAPQLNKAGDLLDLNDFLNKYPNVSAALNDNMKKAFNSDGVQYGLPYQALVTGIWYNKSIFEKNGLKFPTNGTTYEELLNDVRVLKSKGIVPIVQGAKDPYSVWAFLIALERYGYFEKIDDILAGKAKFNNPDFVKFFDKLVELGKNGAFPSNASTMTYFQAKEEFLAGRAAMFDSGMWDAAAIDEKLGENVGFWWGPTFSDSSYNQKVKMDVPSAPLCVSAKVGKDRIKKDAVYKFLAFYYGPEAAKISYAGSVIPATNYKVDVDMSGKYAFKQLVEALQDPTWKSPMAQPDLVLDQAVQAQLYDSMYGAMLGLYTTNQALDKLDAILKQQ</sequence>
<dbReference type="EMBL" id="CP003066">
    <property type="protein sequence ID" value="AGB18148.1"/>
    <property type="molecule type" value="Genomic_DNA"/>
</dbReference>
<proteinExistence type="predicted"/>
<dbReference type="PROSITE" id="PS51257">
    <property type="entry name" value="PROKAR_LIPOPROTEIN"/>
    <property type="match status" value="1"/>
</dbReference>
<dbReference type="HOGENOM" id="CLU_031285_12_0_9"/>
<dbReference type="InterPro" id="IPR050490">
    <property type="entry name" value="Bact_solute-bd_prot1"/>
</dbReference>
<dbReference type="Gene3D" id="3.40.190.10">
    <property type="entry name" value="Periplasmic binding protein-like II"/>
    <property type="match status" value="2"/>
</dbReference>